<dbReference type="GO" id="GO:0009733">
    <property type="term" value="P:response to auxin"/>
    <property type="evidence" value="ECO:0007669"/>
    <property type="project" value="InterPro"/>
</dbReference>
<gene>
    <name evidence="2" type="ORF">A4U43_C01F14780</name>
</gene>
<dbReference type="Pfam" id="PF02519">
    <property type="entry name" value="Auxin_inducible"/>
    <property type="match status" value="2"/>
</dbReference>
<name>A0A5P1FU19_ASPOF</name>
<dbReference type="AlphaFoldDB" id="A0A5P1FU19"/>
<dbReference type="OMA" id="INHPYFA"/>
<dbReference type="Proteomes" id="UP000243459">
    <property type="component" value="Chromosome 1"/>
</dbReference>
<sequence>MGVRFLGLSLAMHKIQQSMHRNKRNVNIANVPRGHFAIYVGEAQKRFIVPVSYLKNPLFQNLLSRAEEEFGFDHCMGGNKMGIRLPGLSLAMHKVQQSLHRNKRNVTAANVPRGHFAIYVGESQKRFIVPLHYLKHPLFQSLLNRAEEEFGFNHCMGAIRVPCREDTFIFLTSQMNQSQLDR</sequence>
<reference evidence="3" key="1">
    <citation type="journal article" date="2017" name="Nat. Commun.">
        <title>The asparagus genome sheds light on the origin and evolution of a young Y chromosome.</title>
        <authorList>
            <person name="Harkess A."/>
            <person name="Zhou J."/>
            <person name="Xu C."/>
            <person name="Bowers J.E."/>
            <person name="Van der Hulst R."/>
            <person name="Ayyampalayam S."/>
            <person name="Mercati F."/>
            <person name="Riccardi P."/>
            <person name="McKain M.R."/>
            <person name="Kakrana A."/>
            <person name="Tang H."/>
            <person name="Ray J."/>
            <person name="Groenendijk J."/>
            <person name="Arikit S."/>
            <person name="Mathioni S.M."/>
            <person name="Nakano M."/>
            <person name="Shan H."/>
            <person name="Telgmann-Rauber A."/>
            <person name="Kanno A."/>
            <person name="Yue Z."/>
            <person name="Chen H."/>
            <person name="Li W."/>
            <person name="Chen Y."/>
            <person name="Xu X."/>
            <person name="Zhang Y."/>
            <person name="Luo S."/>
            <person name="Chen H."/>
            <person name="Gao J."/>
            <person name="Mao Z."/>
            <person name="Pires J.C."/>
            <person name="Luo M."/>
            <person name="Kudrna D."/>
            <person name="Wing R.A."/>
            <person name="Meyers B.C."/>
            <person name="Yi K."/>
            <person name="Kong H."/>
            <person name="Lavrijsen P."/>
            <person name="Sunseri F."/>
            <person name="Falavigna A."/>
            <person name="Ye Y."/>
            <person name="Leebens-Mack J.H."/>
            <person name="Chen G."/>
        </authorList>
    </citation>
    <scope>NUCLEOTIDE SEQUENCE [LARGE SCALE GENOMIC DNA]</scope>
    <source>
        <strain evidence="3">cv. DH0086</strain>
    </source>
</reference>
<comment type="similarity">
    <text evidence="1">Belongs to the ARG7 family.</text>
</comment>
<protein>
    <submittedName>
        <fullName evidence="2">Uncharacterized protein</fullName>
    </submittedName>
</protein>
<dbReference type="PANTHER" id="PTHR31929">
    <property type="entry name" value="SAUR-LIKE AUXIN-RESPONSIVE PROTEIN FAMILY-RELATED"/>
    <property type="match status" value="1"/>
</dbReference>
<evidence type="ECO:0000313" key="2">
    <source>
        <dbReference type="EMBL" id="ONK80180.1"/>
    </source>
</evidence>
<evidence type="ECO:0000256" key="1">
    <source>
        <dbReference type="ARBA" id="ARBA00006974"/>
    </source>
</evidence>
<accession>A0A5P1FU19</accession>
<organism evidence="2 3">
    <name type="scientific">Asparagus officinalis</name>
    <name type="common">Garden asparagus</name>
    <dbReference type="NCBI Taxonomy" id="4686"/>
    <lineage>
        <taxon>Eukaryota</taxon>
        <taxon>Viridiplantae</taxon>
        <taxon>Streptophyta</taxon>
        <taxon>Embryophyta</taxon>
        <taxon>Tracheophyta</taxon>
        <taxon>Spermatophyta</taxon>
        <taxon>Magnoliopsida</taxon>
        <taxon>Liliopsida</taxon>
        <taxon>Asparagales</taxon>
        <taxon>Asparagaceae</taxon>
        <taxon>Asparagoideae</taxon>
        <taxon>Asparagus</taxon>
    </lineage>
</organism>
<keyword evidence="3" id="KW-1185">Reference proteome</keyword>
<dbReference type="Gramene" id="ONK80180">
    <property type="protein sequence ID" value="ONK80180"/>
    <property type="gene ID" value="A4U43_C01F14780"/>
</dbReference>
<evidence type="ECO:0000313" key="3">
    <source>
        <dbReference type="Proteomes" id="UP000243459"/>
    </source>
</evidence>
<proteinExistence type="inferred from homology"/>
<dbReference type="EMBL" id="CM007381">
    <property type="protein sequence ID" value="ONK80180.1"/>
    <property type="molecule type" value="Genomic_DNA"/>
</dbReference>
<dbReference type="InterPro" id="IPR003676">
    <property type="entry name" value="SAUR_fam"/>
</dbReference>